<comment type="caution">
    <text evidence="2">The sequence shown here is derived from an EMBL/GenBank/DDBJ whole genome shotgun (WGS) entry which is preliminary data.</text>
</comment>
<accession>A0AAD4KCB8</accession>
<dbReference type="AlphaFoldDB" id="A0AAD4KCB8"/>
<evidence type="ECO:0000313" key="2">
    <source>
        <dbReference type="EMBL" id="KAH8387937.1"/>
    </source>
</evidence>
<name>A0AAD4KCB8_9MUSC</name>
<evidence type="ECO:0000256" key="1">
    <source>
        <dbReference type="ARBA" id="ARBA00009952"/>
    </source>
</evidence>
<dbReference type="PANTHER" id="PTHR21096:SF0">
    <property type="entry name" value="PROTEIN FAM136A"/>
    <property type="match status" value="1"/>
</dbReference>
<comment type="similarity">
    <text evidence="1">Belongs to the FAM136 family.</text>
</comment>
<reference evidence="2" key="1">
    <citation type="journal article" date="2021" name="Mol. Ecol. Resour.">
        <title>Phylogenomic analyses of the genus Drosophila reveals genomic signals of climate adaptation.</title>
        <authorList>
            <person name="Li F."/>
            <person name="Rane R.V."/>
            <person name="Luria V."/>
            <person name="Xiong Z."/>
            <person name="Chen J."/>
            <person name="Li Z."/>
            <person name="Catullo R.A."/>
            <person name="Griffin P.C."/>
            <person name="Schiffer M."/>
            <person name="Pearce S."/>
            <person name="Lee S.F."/>
            <person name="McElroy K."/>
            <person name="Stocker A."/>
            <person name="Shirriffs J."/>
            <person name="Cockerell F."/>
            <person name="Coppin C."/>
            <person name="Sgro C.M."/>
            <person name="Karger A."/>
            <person name="Cain J.W."/>
            <person name="Weber J.A."/>
            <person name="Santpere G."/>
            <person name="Kirschner M.W."/>
            <person name="Hoffmann A.A."/>
            <person name="Oakeshott J.G."/>
            <person name="Zhang G."/>
        </authorList>
    </citation>
    <scope>NUCLEOTIDE SEQUENCE</scope>
    <source>
        <strain evidence="2">BGI-SZ-2011g</strain>
    </source>
</reference>
<gene>
    <name evidence="2" type="ORF">KR093_010391</name>
</gene>
<dbReference type="Proteomes" id="UP001200034">
    <property type="component" value="Unassembled WGS sequence"/>
</dbReference>
<keyword evidence="3" id="KW-1185">Reference proteome</keyword>
<proteinExistence type="inferred from homology"/>
<dbReference type="Pfam" id="PF05811">
    <property type="entry name" value="DUF842"/>
    <property type="match status" value="1"/>
</dbReference>
<organism evidence="2 3">
    <name type="scientific">Drosophila rubida</name>
    <dbReference type="NCBI Taxonomy" id="30044"/>
    <lineage>
        <taxon>Eukaryota</taxon>
        <taxon>Metazoa</taxon>
        <taxon>Ecdysozoa</taxon>
        <taxon>Arthropoda</taxon>
        <taxon>Hexapoda</taxon>
        <taxon>Insecta</taxon>
        <taxon>Pterygota</taxon>
        <taxon>Neoptera</taxon>
        <taxon>Endopterygota</taxon>
        <taxon>Diptera</taxon>
        <taxon>Brachycera</taxon>
        <taxon>Muscomorpha</taxon>
        <taxon>Ephydroidea</taxon>
        <taxon>Drosophilidae</taxon>
        <taxon>Drosophila</taxon>
    </lineage>
</organism>
<sequence>MDENTNLEEQRERIENALISAVDDMDREHLRKLQLTMHACAKRCCADMDASAEAVQRCVDRCQLPLTRARCYVQQELAEFESQLEHCMRQCRALASDGGGDAAGGRSDRCSLECVDRYVALLPELLSTMRMALDKGL</sequence>
<dbReference type="GO" id="GO:0005737">
    <property type="term" value="C:cytoplasm"/>
    <property type="evidence" value="ECO:0007669"/>
    <property type="project" value="TreeGrafter"/>
</dbReference>
<dbReference type="InterPro" id="IPR008560">
    <property type="entry name" value="DUF842_euk"/>
</dbReference>
<dbReference type="EMBL" id="JAJJHW010000095">
    <property type="protein sequence ID" value="KAH8387937.1"/>
    <property type="molecule type" value="Genomic_DNA"/>
</dbReference>
<evidence type="ECO:0008006" key="4">
    <source>
        <dbReference type="Google" id="ProtNLM"/>
    </source>
</evidence>
<dbReference type="PANTHER" id="PTHR21096">
    <property type="entry name" value="PROTEIN FAM136A"/>
    <property type="match status" value="1"/>
</dbReference>
<evidence type="ECO:0000313" key="3">
    <source>
        <dbReference type="Proteomes" id="UP001200034"/>
    </source>
</evidence>
<protein>
    <recommendedName>
        <fullName evidence="4">Protein FAM136A</fullName>
    </recommendedName>
</protein>